<gene>
    <name evidence="8" type="primary">TL5A_88</name>
    <name evidence="8" type="ORF">AVEN_271299_1</name>
</gene>
<dbReference type="GO" id="GO:0030674">
    <property type="term" value="F:protein-macromolecule adaptor activity"/>
    <property type="evidence" value="ECO:0007669"/>
    <property type="project" value="TreeGrafter"/>
</dbReference>
<dbReference type="GO" id="GO:0034116">
    <property type="term" value="P:positive regulation of heterotypic cell-cell adhesion"/>
    <property type="evidence" value="ECO:0007669"/>
    <property type="project" value="TreeGrafter"/>
</dbReference>
<feature type="non-terminal residue" evidence="8">
    <location>
        <position position="1"/>
    </location>
</feature>
<dbReference type="Pfam" id="PF00147">
    <property type="entry name" value="Fibrinogen_C"/>
    <property type="match status" value="1"/>
</dbReference>
<evidence type="ECO:0000259" key="7">
    <source>
        <dbReference type="PROSITE" id="PS51406"/>
    </source>
</evidence>
<organism evidence="8 9">
    <name type="scientific">Araneus ventricosus</name>
    <name type="common">Orbweaver spider</name>
    <name type="synonym">Epeira ventricosa</name>
    <dbReference type="NCBI Taxonomy" id="182803"/>
    <lineage>
        <taxon>Eukaryota</taxon>
        <taxon>Metazoa</taxon>
        <taxon>Ecdysozoa</taxon>
        <taxon>Arthropoda</taxon>
        <taxon>Chelicerata</taxon>
        <taxon>Arachnida</taxon>
        <taxon>Araneae</taxon>
        <taxon>Araneomorphae</taxon>
        <taxon>Entelegynae</taxon>
        <taxon>Araneoidea</taxon>
        <taxon>Araneidae</taxon>
        <taxon>Araneus</taxon>
    </lineage>
</organism>
<keyword evidence="4" id="KW-0325">Glycoprotein</keyword>
<dbReference type="PANTHER" id="PTHR47221">
    <property type="entry name" value="FIBRINOGEN ALPHA CHAIN"/>
    <property type="match status" value="1"/>
</dbReference>
<dbReference type="PANTHER" id="PTHR47221:SF5">
    <property type="entry name" value="FIBRINOGEN C-TERMINAL DOMAIN-CONTAINING PROTEIN"/>
    <property type="match status" value="1"/>
</dbReference>
<dbReference type="InterPro" id="IPR014716">
    <property type="entry name" value="Fibrinogen_a/b/g_C_1"/>
</dbReference>
<dbReference type="EMBL" id="BGPR01018816">
    <property type="protein sequence ID" value="GBN80207.1"/>
    <property type="molecule type" value="Genomic_DNA"/>
</dbReference>
<dbReference type="InterPro" id="IPR036056">
    <property type="entry name" value="Fibrinogen-like_C"/>
</dbReference>
<dbReference type="InterPro" id="IPR002181">
    <property type="entry name" value="Fibrinogen_a/b/g_C_dom"/>
</dbReference>
<accession>A0A4Y2RWK6</accession>
<evidence type="ECO:0000256" key="1">
    <source>
        <dbReference type="ARBA" id="ARBA00004613"/>
    </source>
</evidence>
<evidence type="ECO:0000313" key="8">
    <source>
        <dbReference type="EMBL" id="GBN80207.1"/>
    </source>
</evidence>
<dbReference type="NCBIfam" id="NF040941">
    <property type="entry name" value="GGGWT_bact"/>
    <property type="match status" value="1"/>
</dbReference>
<comment type="caution">
    <text evidence="8">The sequence shown here is derived from an EMBL/GenBank/DDBJ whole genome shotgun (WGS) entry which is preliminary data.</text>
</comment>
<feature type="domain" description="Fibrinogen C-terminal" evidence="7">
    <location>
        <begin position="121"/>
        <end position="260"/>
    </location>
</feature>
<dbReference type="AlphaFoldDB" id="A0A4Y2RWK6"/>
<comment type="subcellular location">
    <subcellularLocation>
        <location evidence="1">Secreted</location>
    </subcellularLocation>
</comment>
<evidence type="ECO:0000256" key="4">
    <source>
        <dbReference type="ARBA" id="ARBA00023180"/>
    </source>
</evidence>
<dbReference type="InterPro" id="IPR037579">
    <property type="entry name" value="FIB_ANG-like"/>
</dbReference>
<evidence type="ECO:0000313" key="9">
    <source>
        <dbReference type="Proteomes" id="UP000499080"/>
    </source>
</evidence>
<protein>
    <submittedName>
        <fullName evidence="8">Techylectin-5A</fullName>
    </submittedName>
</protein>
<dbReference type="Proteomes" id="UP000499080">
    <property type="component" value="Unassembled WGS sequence"/>
</dbReference>
<dbReference type="GO" id="GO:0005201">
    <property type="term" value="F:extracellular matrix structural constituent"/>
    <property type="evidence" value="ECO:0007669"/>
    <property type="project" value="TreeGrafter"/>
</dbReference>
<dbReference type="Gene3D" id="3.90.215.10">
    <property type="entry name" value="Gamma Fibrinogen, chain A, domain 1"/>
    <property type="match status" value="1"/>
</dbReference>
<proteinExistence type="predicted"/>
<keyword evidence="9" id="KW-1185">Reference proteome</keyword>
<feature type="region of interest" description="Disordered" evidence="5">
    <location>
        <begin position="94"/>
        <end position="124"/>
    </location>
</feature>
<evidence type="ECO:0000256" key="6">
    <source>
        <dbReference type="SAM" id="SignalP"/>
    </source>
</evidence>
<sequence length="322" mass="36825">KTFYFFSACFFGFLTTIYAVGRVNPACLEKEKAIALLETAQNFLTKAEVSFPSCNEGVNSTDESECGSLTYIEVSKTLISDVIKNFPTCSKPIEKDDKDDKNDKDDKDDKDKDNKDKDDKIVKDGKPKDCSDILASGRNKSGIYTIWTEESSTTRKQLRVYCDMETDDGGWTVIQRRGKFPVQQDFYKDWESYRNGFGNVSEEFWLGNENIRVLCREGCKIRFDLVDEKGEKGFALYQNFTLTSGNYTINIGGYSGNVGDMGTKIVMHFPRTKVILEESLQLDLREDGGMKVQHFSASKWVSEPGTNDAELNWWYPWRQYKI</sequence>
<keyword evidence="2" id="KW-0964">Secreted</keyword>
<dbReference type="GO" id="GO:0005577">
    <property type="term" value="C:fibrinogen complex"/>
    <property type="evidence" value="ECO:0007669"/>
    <property type="project" value="TreeGrafter"/>
</dbReference>
<dbReference type="SMART" id="SM00186">
    <property type="entry name" value="FBG"/>
    <property type="match status" value="1"/>
</dbReference>
<name>A0A4Y2RWK6_ARAVE</name>
<keyword evidence="3" id="KW-1015">Disulfide bond</keyword>
<evidence type="ECO:0000256" key="2">
    <source>
        <dbReference type="ARBA" id="ARBA00022525"/>
    </source>
</evidence>
<dbReference type="OrthoDB" id="6425181at2759"/>
<dbReference type="PROSITE" id="PS51406">
    <property type="entry name" value="FIBRINOGEN_C_2"/>
    <property type="match status" value="1"/>
</dbReference>
<dbReference type="SUPFAM" id="SSF56496">
    <property type="entry name" value="Fibrinogen C-terminal domain-like"/>
    <property type="match status" value="1"/>
</dbReference>
<evidence type="ECO:0000256" key="3">
    <source>
        <dbReference type="ARBA" id="ARBA00023157"/>
    </source>
</evidence>
<feature type="chain" id="PRO_5021263378" evidence="6">
    <location>
        <begin position="20"/>
        <end position="322"/>
    </location>
</feature>
<keyword evidence="6" id="KW-0732">Signal</keyword>
<feature type="signal peptide" evidence="6">
    <location>
        <begin position="1"/>
        <end position="19"/>
    </location>
</feature>
<reference evidence="8 9" key="1">
    <citation type="journal article" date="2019" name="Sci. Rep.">
        <title>Orb-weaving spider Araneus ventricosus genome elucidates the spidroin gene catalogue.</title>
        <authorList>
            <person name="Kono N."/>
            <person name="Nakamura H."/>
            <person name="Ohtoshi R."/>
            <person name="Moran D.A.P."/>
            <person name="Shinohara A."/>
            <person name="Yoshida Y."/>
            <person name="Fujiwara M."/>
            <person name="Mori M."/>
            <person name="Tomita M."/>
            <person name="Arakawa K."/>
        </authorList>
    </citation>
    <scope>NUCLEOTIDE SEQUENCE [LARGE SCALE GENOMIC DNA]</scope>
</reference>
<evidence type="ECO:0000256" key="5">
    <source>
        <dbReference type="SAM" id="MobiDB-lite"/>
    </source>
</evidence>